<organism evidence="12 13">
    <name type="scientific">Faecalicatena contorta</name>
    <dbReference type="NCBI Taxonomy" id="39482"/>
    <lineage>
        <taxon>Bacteria</taxon>
        <taxon>Bacillati</taxon>
        <taxon>Bacillota</taxon>
        <taxon>Clostridia</taxon>
        <taxon>Lachnospirales</taxon>
        <taxon>Lachnospiraceae</taxon>
        <taxon>Faecalicatena</taxon>
    </lineage>
</organism>
<dbReference type="CDD" id="cd06579">
    <property type="entry name" value="TM_PBP1_transp_AraH_like"/>
    <property type="match status" value="1"/>
</dbReference>
<keyword evidence="6 11" id="KW-0812">Transmembrane</keyword>
<evidence type="ECO:0000256" key="7">
    <source>
        <dbReference type="ARBA" id="ARBA00022989"/>
    </source>
</evidence>
<evidence type="ECO:0000313" key="12">
    <source>
        <dbReference type="EMBL" id="CUN65463.1"/>
    </source>
</evidence>
<evidence type="ECO:0000256" key="5">
    <source>
        <dbReference type="ARBA" id="ARBA00022519"/>
    </source>
</evidence>
<protein>
    <recommendedName>
        <fullName evidence="10">Autoinducer 2 import system permease protein LsrC</fullName>
    </recommendedName>
</protein>
<feature type="transmembrane region" description="Helical" evidence="11">
    <location>
        <begin position="66"/>
        <end position="85"/>
    </location>
</feature>
<dbReference type="RefSeq" id="WP_050641739.1">
    <property type="nucleotide sequence ID" value="NZ_CABKUE010000009.1"/>
</dbReference>
<evidence type="ECO:0000256" key="9">
    <source>
        <dbReference type="ARBA" id="ARBA00025439"/>
    </source>
</evidence>
<keyword evidence="5" id="KW-0997">Cell inner membrane</keyword>
<dbReference type="InterPro" id="IPR001851">
    <property type="entry name" value="ABC_transp_permease"/>
</dbReference>
<evidence type="ECO:0000256" key="10">
    <source>
        <dbReference type="ARBA" id="ARBA00039382"/>
    </source>
</evidence>
<proteinExistence type="predicted"/>
<keyword evidence="8 11" id="KW-0472">Membrane</keyword>
<feature type="transmembrane region" description="Helical" evidence="11">
    <location>
        <begin position="275"/>
        <end position="294"/>
    </location>
</feature>
<feature type="transmembrane region" description="Helical" evidence="11">
    <location>
        <begin position="300"/>
        <end position="316"/>
    </location>
</feature>
<evidence type="ECO:0000256" key="6">
    <source>
        <dbReference type="ARBA" id="ARBA00022692"/>
    </source>
</evidence>
<feature type="transmembrane region" description="Helical" evidence="11">
    <location>
        <begin position="122"/>
        <end position="145"/>
    </location>
</feature>
<gene>
    <name evidence="12" type="primary">rbsC_1</name>
    <name evidence="12" type="ORF">ERS852491_00167</name>
</gene>
<reference evidence="12 13" key="1">
    <citation type="submission" date="2015-09" db="EMBL/GenBank/DDBJ databases">
        <authorList>
            <consortium name="Pathogen Informatics"/>
        </authorList>
    </citation>
    <scope>NUCLEOTIDE SEQUENCE [LARGE SCALE GENOMIC DNA]</scope>
    <source>
        <strain evidence="12 13">2789STDY5834876</strain>
    </source>
</reference>
<evidence type="ECO:0000256" key="2">
    <source>
        <dbReference type="ARBA" id="ARBA00011262"/>
    </source>
</evidence>
<name>A0A173YPE4_9FIRM</name>
<feature type="transmembrane region" description="Helical" evidence="11">
    <location>
        <begin position="12"/>
        <end position="34"/>
    </location>
</feature>
<dbReference type="Pfam" id="PF02653">
    <property type="entry name" value="BPD_transp_2"/>
    <property type="match status" value="1"/>
</dbReference>
<sequence length="326" mass="34503">MKKKKLNLSSFRELGVIAMIVIIYAVVCIVEPRFFSTTSLVNILLFFPFLLIVSLGEMIEIVSRNVDMSLGAILACSGYAAGLLFKTYSGLPIAVVFIVAIALGCVLGLINGFIVTKFQIPSVIVTLGTMNVYRGVIFILGGKQIDNSVIPQSLMALSQPKQSVIGIPYSVLIALLAAVLLALFLKYFRAGRQIYEIGCNPAAASLRGISNNRVQLFVFTLAGGLSGLAGMIFISRIGYMDPGAAGRGLEFTAIAAVVIGGTSMNGGVGKVTGTVLGCLLLGVIQNAISITGISGYWQEAIYGIIIVVSVIIDNLIKNRLAVSEAR</sequence>
<dbReference type="PANTHER" id="PTHR32196">
    <property type="entry name" value="ABC TRANSPORTER PERMEASE PROTEIN YPHD-RELATED-RELATED"/>
    <property type="match status" value="1"/>
</dbReference>
<accession>A0A173YPE4</accession>
<evidence type="ECO:0000313" key="13">
    <source>
        <dbReference type="Proteomes" id="UP000095544"/>
    </source>
</evidence>
<dbReference type="STRING" id="39482.ERS852491_00167"/>
<dbReference type="AlphaFoldDB" id="A0A173YPE4"/>
<evidence type="ECO:0000256" key="1">
    <source>
        <dbReference type="ARBA" id="ARBA00004651"/>
    </source>
</evidence>
<comment type="subcellular location">
    <subcellularLocation>
        <location evidence="1">Cell membrane</location>
        <topology evidence="1">Multi-pass membrane protein</topology>
    </subcellularLocation>
</comment>
<evidence type="ECO:0000256" key="8">
    <source>
        <dbReference type="ARBA" id="ARBA00023136"/>
    </source>
</evidence>
<evidence type="ECO:0000256" key="4">
    <source>
        <dbReference type="ARBA" id="ARBA00022475"/>
    </source>
</evidence>
<dbReference type="OrthoDB" id="9789111at2"/>
<comment type="subunit">
    <text evidence="2">The complex is composed of two ATP-binding proteins (LsrA), two transmembrane proteins (LsrC and LsrD) and a solute-binding protein (LsrB).</text>
</comment>
<evidence type="ECO:0000256" key="3">
    <source>
        <dbReference type="ARBA" id="ARBA00022448"/>
    </source>
</evidence>
<keyword evidence="3" id="KW-0813">Transport</keyword>
<dbReference type="Proteomes" id="UP000095544">
    <property type="component" value="Unassembled WGS sequence"/>
</dbReference>
<comment type="function">
    <text evidence="9">Part of the ABC transporter complex LsrABCD involved in autoinducer 2 (AI-2) import. Probably responsible for the translocation of the substrate across the membrane.</text>
</comment>
<feature type="transmembrane region" description="Helical" evidence="11">
    <location>
        <begin position="216"/>
        <end position="239"/>
    </location>
</feature>
<keyword evidence="7 11" id="KW-1133">Transmembrane helix</keyword>
<dbReference type="EMBL" id="CYZU01000001">
    <property type="protein sequence ID" value="CUN65463.1"/>
    <property type="molecule type" value="Genomic_DNA"/>
</dbReference>
<evidence type="ECO:0000256" key="11">
    <source>
        <dbReference type="SAM" id="Phobius"/>
    </source>
</evidence>
<dbReference type="GO" id="GO:0022857">
    <property type="term" value="F:transmembrane transporter activity"/>
    <property type="evidence" value="ECO:0007669"/>
    <property type="project" value="InterPro"/>
</dbReference>
<feature type="transmembrane region" description="Helical" evidence="11">
    <location>
        <begin position="165"/>
        <end position="185"/>
    </location>
</feature>
<feature type="transmembrane region" description="Helical" evidence="11">
    <location>
        <begin position="40"/>
        <end position="59"/>
    </location>
</feature>
<feature type="transmembrane region" description="Helical" evidence="11">
    <location>
        <begin position="91"/>
        <end position="110"/>
    </location>
</feature>
<dbReference type="GO" id="GO:0005886">
    <property type="term" value="C:plasma membrane"/>
    <property type="evidence" value="ECO:0007669"/>
    <property type="project" value="UniProtKB-SubCell"/>
</dbReference>
<feature type="transmembrane region" description="Helical" evidence="11">
    <location>
        <begin position="251"/>
        <end position="268"/>
    </location>
</feature>
<keyword evidence="4" id="KW-1003">Cell membrane</keyword>
<dbReference type="PANTHER" id="PTHR32196:SF29">
    <property type="entry name" value="AUTOINDUCER 2 IMPORT SYSTEM PERMEASE PROTEIN LSRC"/>
    <property type="match status" value="1"/>
</dbReference>